<sequence>MKKGFTLIELLIVIALLGTLAVALLAAIDPFEQFRKGADTGVRNTTQEIFNAGIRYYALKNAWPTGWDAITDTAATVETITPEVVIQPLIDAGELKDNFIELAEGSLDAIYISKEDATLTNSHIAMCFDPQSKSFSEADSNTKFTSADYSTEYYGPVSDATGECAVNGGSNTACFWCIY</sequence>
<dbReference type="Pfam" id="PF07963">
    <property type="entry name" value="N_methyl"/>
    <property type="match status" value="1"/>
</dbReference>
<comment type="caution">
    <text evidence="1">The sequence shown here is derived from an EMBL/GenBank/DDBJ whole genome shotgun (WGS) entry which is preliminary data.</text>
</comment>
<evidence type="ECO:0000313" key="2">
    <source>
        <dbReference type="Proteomes" id="UP000178450"/>
    </source>
</evidence>
<dbReference type="Proteomes" id="UP000178450">
    <property type="component" value="Unassembled WGS sequence"/>
</dbReference>
<gene>
    <name evidence="1" type="ORF">A2209_02055</name>
</gene>
<dbReference type="PROSITE" id="PS00409">
    <property type="entry name" value="PROKAR_NTER_METHYL"/>
    <property type="match status" value="1"/>
</dbReference>
<reference evidence="1 2" key="1">
    <citation type="journal article" date="2016" name="Nat. Commun.">
        <title>Thousands of microbial genomes shed light on interconnected biogeochemical processes in an aquifer system.</title>
        <authorList>
            <person name="Anantharaman K."/>
            <person name="Brown C.T."/>
            <person name="Hug L.A."/>
            <person name="Sharon I."/>
            <person name="Castelle C.J."/>
            <person name="Probst A.J."/>
            <person name="Thomas B.C."/>
            <person name="Singh A."/>
            <person name="Wilkins M.J."/>
            <person name="Karaoz U."/>
            <person name="Brodie E.L."/>
            <person name="Williams K.H."/>
            <person name="Hubbard S.S."/>
            <person name="Banfield J.F."/>
        </authorList>
    </citation>
    <scope>NUCLEOTIDE SEQUENCE [LARGE SCALE GENOMIC DNA]</scope>
</reference>
<dbReference type="AlphaFoldDB" id="A0A1F7KEM9"/>
<name>A0A1F7KEM9_9BACT</name>
<dbReference type="InterPro" id="IPR045584">
    <property type="entry name" value="Pilin-like"/>
</dbReference>
<dbReference type="InterPro" id="IPR012902">
    <property type="entry name" value="N_methyl_site"/>
</dbReference>
<evidence type="ECO:0008006" key="3">
    <source>
        <dbReference type="Google" id="ProtNLM"/>
    </source>
</evidence>
<proteinExistence type="predicted"/>
<dbReference type="EMBL" id="MGBG01000008">
    <property type="protein sequence ID" value="OGK66313.1"/>
    <property type="molecule type" value="Genomic_DNA"/>
</dbReference>
<dbReference type="SUPFAM" id="SSF54523">
    <property type="entry name" value="Pili subunits"/>
    <property type="match status" value="1"/>
</dbReference>
<accession>A0A1F7KEM9</accession>
<evidence type="ECO:0000313" key="1">
    <source>
        <dbReference type="EMBL" id="OGK66313.1"/>
    </source>
</evidence>
<dbReference type="NCBIfam" id="TIGR02532">
    <property type="entry name" value="IV_pilin_GFxxxE"/>
    <property type="match status" value="1"/>
</dbReference>
<organism evidence="1 2">
    <name type="scientific">Candidatus Roizmanbacteria bacterium RIFOXYA1_FULL_41_12</name>
    <dbReference type="NCBI Taxonomy" id="1802082"/>
    <lineage>
        <taxon>Bacteria</taxon>
        <taxon>Candidatus Roizmaniibacteriota</taxon>
    </lineage>
</organism>
<dbReference type="Gene3D" id="3.30.700.10">
    <property type="entry name" value="Glycoprotein, Type 4 Pilin"/>
    <property type="match status" value="1"/>
</dbReference>
<protein>
    <recommendedName>
        <fullName evidence="3">Type II secretion system protein GspG C-terminal domain-containing protein</fullName>
    </recommendedName>
</protein>